<dbReference type="Proteomes" id="UP000242715">
    <property type="component" value="Unassembled WGS sequence"/>
</dbReference>
<name>A0A2Z6MRL6_TRISU</name>
<keyword evidence="1" id="KW-0812">Transmembrane</keyword>
<accession>A0A2Z6MRL6</accession>
<dbReference type="AlphaFoldDB" id="A0A2Z6MRL6"/>
<gene>
    <name evidence="2" type="ORF">TSUD_43460</name>
</gene>
<keyword evidence="1" id="KW-0472">Membrane</keyword>
<feature type="transmembrane region" description="Helical" evidence="1">
    <location>
        <begin position="12"/>
        <end position="31"/>
    </location>
</feature>
<evidence type="ECO:0000313" key="2">
    <source>
        <dbReference type="EMBL" id="GAU32303.1"/>
    </source>
</evidence>
<keyword evidence="3" id="KW-1185">Reference proteome</keyword>
<proteinExistence type="predicted"/>
<sequence length="67" mass="7628">MQPRKISRLKCLSFEVFLAAPCGTIGAFVMLIDPKELQSVFQVLVFVYFLRYLKLGVTLLSSQRTDT</sequence>
<reference evidence="3" key="1">
    <citation type="journal article" date="2017" name="Front. Plant Sci.">
        <title>Climate Clever Clovers: New Paradigm to Reduce the Environmental Footprint of Ruminants by Breeding Low Methanogenic Forages Utilizing Haplotype Variation.</title>
        <authorList>
            <person name="Kaur P."/>
            <person name="Appels R."/>
            <person name="Bayer P.E."/>
            <person name="Keeble-Gagnere G."/>
            <person name="Wang J."/>
            <person name="Hirakawa H."/>
            <person name="Shirasawa K."/>
            <person name="Vercoe P."/>
            <person name="Stefanova K."/>
            <person name="Durmic Z."/>
            <person name="Nichols P."/>
            <person name="Revell C."/>
            <person name="Isobe S.N."/>
            <person name="Edwards D."/>
            <person name="Erskine W."/>
        </authorList>
    </citation>
    <scope>NUCLEOTIDE SEQUENCE [LARGE SCALE GENOMIC DNA]</scope>
    <source>
        <strain evidence="3">cv. Daliak</strain>
    </source>
</reference>
<organism evidence="2 3">
    <name type="scientific">Trifolium subterraneum</name>
    <name type="common">Subterranean clover</name>
    <dbReference type="NCBI Taxonomy" id="3900"/>
    <lineage>
        <taxon>Eukaryota</taxon>
        <taxon>Viridiplantae</taxon>
        <taxon>Streptophyta</taxon>
        <taxon>Embryophyta</taxon>
        <taxon>Tracheophyta</taxon>
        <taxon>Spermatophyta</taxon>
        <taxon>Magnoliopsida</taxon>
        <taxon>eudicotyledons</taxon>
        <taxon>Gunneridae</taxon>
        <taxon>Pentapetalae</taxon>
        <taxon>rosids</taxon>
        <taxon>fabids</taxon>
        <taxon>Fabales</taxon>
        <taxon>Fabaceae</taxon>
        <taxon>Papilionoideae</taxon>
        <taxon>50 kb inversion clade</taxon>
        <taxon>NPAAA clade</taxon>
        <taxon>Hologalegina</taxon>
        <taxon>IRL clade</taxon>
        <taxon>Trifolieae</taxon>
        <taxon>Trifolium</taxon>
    </lineage>
</organism>
<keyword evidence="1" id="KW-1133">Transmembrane helix</keyword>
<dbReference type="EMBL" id="DF973489">
    <property type="protein sequence ID" value="GAU32303.1"/>
    <property type="molecule type" value="Genomic_DNA"/>
</dbReference>
<feature type="transmembrane region" description="Helical" evidence="1">
    <location>
        <begin position="37"/>
        <end position="53"/>
    </location>
</feature>
<protein>
    <submittedName>
        <fullName evidence="2">Uncharacterized protein</fullName>
    </submittedName>
</protein>
<evidence type="ECO:0000256" key="1">
    <source>
        <dbReference type="SAM" id="Phobius"/>
    </source>
</evidence>
<evidence type="ECO:0000313" key="3">
    <source>
        <dbReference type="Proteomes" id="UP000242715"/>
    </source>
</evidence>